<dbReference type="InterPro" id="IPR016656">
    <property type="entry name" value="TFIIE-bsu"/>
</dbReference>
<dbReference type="GeneID" id="54485698"/>
<evidence type="ECO:0000313" key="11">
    <source>
        <dbReference type="Proteomes" id="UP000799437"/>
    </source>
</evidence>
<sequence length="265" mass="29317">MSFLAPNATASPTPSNASSTGQKRKRPAPAASIHSNLGNGGGPHLSEGAAQLKAQVHFAVTRLKSTDKAVSFQDLIDYLSISDPGFQERLRYALPRHDQIEFNPKGFNGAGSYRFRPKHNVRSGEDLKAYFQKQKVSLGLNAKELKEGWPGAWDAINELDKKGDLLVIRNKKENTPKYVWQNDPTLSAKIDAKFCDQWHTIALPANPDELRSKLEAAGLKPTSAPREGLTGPKVKERKKKAARKSGRQTNTHMAGILRDYSHKRK</sequence>
<evidence type="ECO:0000256" key="4">
    <source>
        <dbReference type="ARBA" id="ARBA00023163"/>
    </source>
</evidence>
<dbReference type="AlphaFoldDB" id="A0A6A6VYH2"/>
<evidence type="ECO:0000259" key="9">
    <source>
        <dbReference type="PROSITE" id="PS51351"/>
    </source>
</evidence>
<dbReference type="PANTHER" id="PTHR12716:SF8">
    <property type="entry name" value="TRANSCRIPTION INITIATION FACTOR IIE SUBUNIT BETA"/>
    <property type="match status" value="1"/>
</dbReference>
<comment type="similarity">
    <text evidence="7">Belongs to the TFIIE beta subunit family.</text>
</comment>
<evidence type="ECO:0000256" key="6">
    <source>
        <dbReference type="ARBA" id="ARBA00025581"/>
    </source>
</evidence>
<dbReference type="GO" id="GO:0003677">
    <property type="term" value="F:DNA binding"/>
    <property type="evidence" value="ECO:0007669"/>
    <property type="project" value="UniProtKB-UniRule"/>
</dbReference>
<evidence type="ECO:0000256" key="8">
    <source>
        <dbReference type="SAM" id="MobiDB-lite"/>
    </source>
</evidence>
<comment type="subunit">
    <text evidence="7">Tetramer of two alpha and two beta chains.</text>
</comment>
<evidence type="ECO:0000313" key="10">
    <source>
        <dbReference type="EMBL" id="KAF2754876.1"/>
    </source>
</evidence>
<dbReference type="Proteomes" id="UP000799437">
    <property type="component" value="Unassembled WGS sequence"/>
</dbReference>
<keyword evidence="5 7" id="KW-0539">Nucleus</keyword>
<dbReference type="GO" id="GO:0006367">
    <property type="term" value="P:transcription initiation at RNA polymerase II promoter"/>
    <property type="evidence" value="ECO:0007669"/>
    <property type="project" value="UniProtKB-UniRule"/>
</dbReference>
<dbReference type="PANTHER" id="PTHR12716">
    <property type="entry name" value="TRANSCRIPTION INITIATION FACTOR IIE, BETA SUBUNIT"/>
    <property type="match status" value="1"/>
</dbReference>
<evidence type="ECO:0000256" key="1">
    <source>
        <dbReference type="ARBA" id="ARBA00004123"/>
    </source>
</evidence>
<organism evidence="10 11">
    <name type="scientific">Pseudovirgaria hyperparasitica</name>
    <dbReference type="NCBI Taxonomy" id="470096"/>
    <lineage>
        <taxon>Eukaryota</taxon>
        <taxon>Fungi</taxon>
        <taxon>Dikarya</taxon>
        <taxon>Ascomycota</taxon>
        <taxon>Pezizomycotina</taxon>
        <taxon>Dothideomycetes</taxon>
        <taxon>Dothideomycetes incertae sedis</taxon>
        <taxon>Acrospermales</taxon>
        <taxon>Acrospermaceae</taxon>
        <taxon>Pseudovirgaria</taxon>
    </lineage>
</organism>
<keyword evidence="2 7" id="KW-0805">Transcription regulation</keyword>
<dbReference type="PIRSF" id="PIRSF016398">
    <property type="entry name" value="TFIIE-beta"/>
    <property type="match status" value="1"/>
</dbReference>
<evidence type="ECO:0000256" key="5">
    <source>
        <dbReference type="ARBA" id="ARBA00023242"/>
    </source>
</evidence>
<dbReference type="EMBL" id="ML996579">
    <property type="protein sequence ID" value="KAF2754876.1"/>
    <property type="molecule type" value="Genomic_DNA"/>
</dbReference>
<dbReference type="Pfam" id="PF18121">
    <property type="entry name" value="TFA2_Winged_2"/>
    <property type="match status" value="1"/>
</dbReference>
<dbReference type="Pfam" id="PF02186">
    <property type="entry name" value="TFIIE_beta"/>
    <property type="match status" value="1"/>
</dbReference>
<dbReference type="OrthoDB" id="5323195at2759"/>
<feature type="compositionally biased region" description="Basic residues" evidence="8">
    <location>
        <begin position="235"/>
        <end position="246"/>
    </location>
</feature>
<accession>A0A6A6VYH2</accession>
<feature type="domain" description="TFIIE beta" evidence="9">
    <location>
        <begin position="37"/>
        <end position="122"/>
    </location>
</feature>
<dbReference type="PROSITE" id="PS51351">
    <property type="entry name" value="TFIIE_BETA_C"/>
    <property type="match status" value="1"/>
</dbReference>
<evidence type="ECO:0000256" key="3">
    <source>
        <dbReference type="ARBA" id="ARBA00023125"/>
    </source>
</evidence>
<reference evidence="10" key="1">
    <citation type="journal article" date="2020" name="Stud. Mycol.">
        <title>101 Dothideomycetes genomes: a test case for predicting lifestyles and emergence of pathogens.</title>
        <authorList>
            <person name="Haridas S."/>
            <person name="Albert R."/>
            <person name="Binder M."/>
            <person name="Bloem J."/>
            <person name="Labutti K."/>
            <person name="Salamov A."/>
            <person name="Andreopoulos B."/>
            <person name="Baker S."/>
            <person name="Barry K."/>
            <person name="Bills G."/>
            <person name="Bluhm B."/>
            <person name="Cannon C."/>
            <person name="Castanera R."/>
            <person name="Culley D."/>
            <person name="Daum C."/>
            <person name="Ezra D."/>
            <person name="Gonzalez J."/>
            <person name="Henrissat B."/>
            <person name="Kuo A."/>
            <person name="Liang C."/>
            <person name="Lipzen A."/>
            <person name="Lutzoni F."/>
            <person name="Magnuson J."/>
            <person name="Mondo S."/>
            <person name="Nolan M."/>
            <person name="Ohm R."/>
            <person name="Pangilinan J."/>
            <person name="Park H.-J."/>
            <person name="Ramirez L."/>
            <person name="Alfaro M."/>
            <person name="Sun H."/>
            <person name="Tritt A."/>
            <person name="Yoshinaga Y."/>
            <person name="Zwiers L.-H."/>
            <person name="Turgeon B."/>
            <person name="Goodwin S."/>
            <person name="Spatafora J."/>
            <person name="Crous P."/>
            <person name="Grigoriev I."/>
        </authorList>
    </citation>
    <scope>NUCLEOTIDE SEQUENCE</scope>
    <source>
        <strain evidence="10">CBS 121739</strain>
    </source>
</reference>
<name>A0A6A6VYH2_9PEZI</name>
<dbReference type="InterPro" id="IPR003166">
    <property type="entry name" value="TFIIE_bsu_DNA-bd"/>
</dbReference>
<dbReference type="InterPro" id="IPR040501">
    <property type="entry name" value="TFA2_Winged_2"/>
</dbReference>
<evidence type="ECO:0000256" key="7">
    <source>
        <dbReference type="PIRNR" id="PIRNR016398"/>
    </source>
</evidence>
<feature type="region of interest" description="Disordered" evidence="8">
    <location>
        <begin position="217"/>
        <end position="265"/>
    </location>
</feature>
<keyword evidence="11" id="KW-1185">Reference proteome</keyword>
<feature type="region of interest" description="Disordered" evidence="8">
    <location>
        <begin position="1"/>
        <end position="46"/>
    </location>
</feature>
<gene>
    <name evidence="10" type="ORF">EJ05DRAFT_479284</name>
</gene>
<feature type="compositionally biased region" description="Low complexity" evidence="8">
    <location>
        <begin position="1"/>
        <end position="20"/>
    </location>
</feature>
<evidence type="ECO:0000256" key="2">
    <source>
        <dbReference type="ARBA" id="ARBA00023015"/>
    </source>
</evidence>
<protein>
    <recommendedName>
        <fullName evidence="7">Transcription initiation factor IIE subunit beta</fullName>
    </recommendedName>
</protein>
<keyword evidence="4 7" id="KW-0804">Transcription</keyword>
<comment type="subcellular location">
    <subcellularLocation>
        <location evidence="1 7">Nucleus</location>
    </subcellularLocation>
</comment>
<dbReference type="RefSeq" id="XP_033597327.1">
    <property type="nucleotide sequence ID" value="XM_033744644.1"/>
</dbReference>
<keyword evidence="3 7" id="KW-0238">DNA-binding</keyword>
<comment type="function">
    <text evidence="6 7">Recruits TFIIH to the initiation complex and stimulates the RNA polymerase II C-terminal domain kinase and DNA-dependent ATPase activities of TFIIH. Both TFIIH and TFIIE are required for promoter clearance by RNA polymerase.</text>
</comment>
<proteinExistence type="inferred from homology"/>
<dbReference type="GO" id="GO:0005673">
    <property type="term" value="C:transcription factor TFIIE complex"/>
    <property type="evidence" value="ECO:0007669"/>
    <property type="project" value="UniProtKB-UniRule"/>
</dbReference>
<dbReference type="GO" id="GO:0001097">
    <property type="term" value="F:TFIIH-class transcription factor complex binding"/>
    <property type="evidence" value="ECO:0007669"/>
    <property type="project" value="TreeGrafter"/>
</dbReference>